<feature type="non-terminal residue" evidence="1">
    <location>
        <position position="1"/>
    </location>
</feature>
<dbReference type="EMBL" id="CAJVPZ010069203">
    <property type="protein sequence ID" value="CAG8798778.1"/>
    <property type="molecule type" value="Genomic_DNA"/>
</dbReference>
<comment type="caution">
    <text evidence="1">The sequence shown here is derived from an EMBL/GenBank/DDBJ whole genome shotgun (WGS) entry which is preliminary data.</text>
</comment>
<reference evidence="1" key="1">
    <citation type="submission" date="2021-06" db="EMBL/GenBank/DDBJ databases">
        <authorList>
            <person name="Kallberg Y."/>
            <person name="Tangrot J."/>
            <person name="Rosling A."/>
        </authorList>
    </citation>
    <scope>NUCLEOTIDE SEQUENCE</scope>
    <source>
        <strain evidence="1">IN212</strain>
    </source>
</reference>
<dbReference type="Proteomes" id="UP000789396">
    <property type="component" value="Unassembled WGS sequence"/>
</dbReference>
<dbReference type="AlphaFoldDB" id="A0A9N9JXF8"/>
<evidence type="ECO:0000313" key="1">
    <source>
        <dbReference type="EMBL" id="CAG8798778.1"/>
    </source>
</evidence>
<protein>
    <submittedName>
        <fullName evidence="1">5545_t:CDS:1</fullName>
    </submittedName>
</protein>
<gene>
    <name evidence="1" type="ORF">RFULGI_LOCUS17515</name>
</gene>
<organism evidence="1 2">
    <name type="scientific">Racocetra fulgida</name>
    <dbReference type="NCBI Taxonomy" id="60492"/>
    <lineage>
        <taxon>Eukaryota</taxon>
        <taxon>Fungi</taxon>
        <taxon>Fungi incertae sedis</taxon>
        <taxon>Mucoromycota</taxon>
        <taxon>Glomeromycotina</taxon>
        <taxon>Glomeromycetes</taxon>
        <taxon>Diversisporales</taxon>
        <taxon>Gigasporaceae</taxon>
        <taxon>Racocetra</taxon>
    </lineage>
</organism>
<evidence type="ECO:0000313" key="2">
    <source>
        <dbReference type="Proteomes" id="UP000789396"/>
    </source>
</evidence>
<sequence>KAPFPNSNPICPELITITIRQYFSFKGKCSLHKNSNDFD</sequence>
<proteinExistence type="predicted"/>
<keyword evidence="2" id="KW-1185">Reference proteome</keyword>
<name>A0A9N9JXF8_9GLOM</name>
<accession>A0A9N9JXF8</accession>